<dbReference type="PANTHER" id="PTHR41339:SF1">
    <property type="entry name" value="SECRETED PROTEIN"/>
    <property type="match status" value="1"/>
</dbReference>
<reference evidence="3 4" key="1">
    <citation type="journal article" date="2007" name="Nat. Biotechnol.">
        <title>Complete genome sequence of the myxobacterium Sorangium cellulosum.</title>
        <authorList>
            <person name="Schneiker S."/>
            <person name="Perlova O."/>
            <person name="Kaiser O."/>
            <person name="Gerth K."/>
            <person name="Alici A."/>
            <person name="Altmeyer M.O."/>
            <person name="Bartels D."/>
            <person name="Bekel T."/>
            <person name="Beyer S."/>
            <person name="Bode E."/>
            <person name="Bode H.B."/>
            <person name="Bolten C.J."/>
            <person name="Choudhuri J.V."/>
            <person name="Doss S."/>
            <person name="Elnakady Y.A."/>
            <person name="Frank B."/>
            <person name="Gaigalat L."/>
            <person name="Goesmann A."/>
            <person name="Groeger C."/>
            <person name="Gross F."/>
            <person name="Jelsbak L."/>
            <person name="Jelsbak L."/>
            <person name="Kalinowski J."/>
            <person name="Kegler C."/>
            <person name="Knauber T."/>
            <person name="Konietzny S."/>
            <person name="Kopp M."/>
            <person name="Krause L."/>
            <person name="Krug D."/>
            <person name="Linke B."/>
            <person name="Mahmud T."/>
            <person name="Martinez-Arias R."/>
            <person name="McHardy A.C."/>
            <person name="Merai M."/>
            <person name="Meyer F."/>
            <person name="Mormann S."/>
            <person name="Munoz-Dorado J."/>
            <person name="Perez J."/>
            <person name="Pradella S."/>
            <person name="Rachid S."/>
            <person name="Raddatz G."/>
            <person name="Rosenau F."/>
            <person name="Rueckert C."/>
            <person name="Sasse F."/>
            <person name="Scharfe M."/>
            <person name="Schuster S.C."/>
            <person name="Suen G."/>
            <person name="Treuner-Lange A."/>
            <person name="Velicer G.J."/>
            <person name="Vorholter F.-J."/>
            <person name="Weissman K.J."/>
            <person name="Welch R.D."/>
            <person name="Wenzel S.C."/>
            <person name="Whitworth D.E."/>
            <person name="Wilhelm S."/>
            <person name="Wittmann C."/>
            <person name="Bloecker H."/>
            <person name="Puehler A."/>
            <person name="Mueller R."/>
        </authorList>
    </citation>
    <scope>NUCLEOTIDE SEQUENCE [LARGE SCALE GENOMIC DNA]</scope>
    <source>
        <strain evidence="4">So ce56</strain>
    </source>
</reference>
<dbReference type="SUPFAM" id="SSF51126">
    <property type="entry name" value="Pectin lyase-like"/>
    <property type="match status" value="1"/>
</dbReference>
<dbReference type="AlphaFoldDB" id="A9FLN9"/>
<evidence type="ECO:0000313" key="4">
    <source>
        <dbReference type="Proteomes" id="UP000002139"/>
    </source>
</evidence>
<keyword evidence="2" id="KW-0732">Signal</keyword>
<dbReference type="Gene3D" id="2.160.20.10">
    <property type="entry name" value="Single-stranded right-handed beta-helix, Pectin lyase-like"/>
    <property type="match status" value="1"/>
</dbReference>
<protein>
    <recommendedName>
        <fullName evidence="5">Secreted protein</fullName>
    </recommendedName>
</protein>
<dbReference type="PANTHER" id="PTHR41339">
    <property type="entry name" value="LIPL48"/>
    <property type="match status" value="1"/>
</dbReference>
<name>A9FLN9_SORC5</name>
<evidence type="ECO:0008006" key="5">
    <source>
        <dbReference type="Google" id="ProtNLM"/>
    </source>
</evidence>
<dbReference type="PROSITE" id="PS51257">
    <property type="entry name" value="PROKAR_LIPOPROTEIN"/>
    <property type="match status" value="1"/>
</dbReference>
<sequence>MRTFKLGLVCASALSVAAFAACGDDDSISPSPTSTSSASSSASGGDGGGGGEGGGGDGGGGGDVSADCSSPVEVSEAITASTKWTADKCYLMKGILFVERGATLTIEPGTKIMGEKVSLATLVVKPGAKINAKGTASKPIVFTSQGEEGDRAAGDWGGVILLGEAPVNVEGGKATVEGITGEGTEYGGDKPADSSGVLEYVRIEYSGILLSQDNEVNGLTFAGVGSGTTVDHVMVHHTLDDCFEFFGGTVNAKHLICAQNGDDGFDWDLGYTGKLQFLALQQDPSVADETNGFEGDNDADSSANTPLSEPTIYNATLCGKNKEVDKQQYGMLLRRSTKAHIFNTIVTGFEAGVDLRNELTEVELASSIFFGNIEANIAYEETDTEAATESKLDDDDDAGTDEVAWFDGEATNSTEDPRLADCFAATPDFRPEATLTENAATPPDDGFFDPEASYIGAFKADDTWATGAWVSFDAN</sequence>
<accession>A9FLN9</accession>
<feature type="compositionally biased region" description="Low complexity" evidence="1">
    <location>
        <begin position="29"/>
        <end position="43"/>
    </location>
</feature>
<evidence type="ECO:0000313" key="3">
    <source>
        <dbReference type="EMBL" id="CAN95230.1"/>
    </source>
</evidence>
<dbReference type="KEGG" id="scl:sce5067"/>
<feature type="signal peptide" evidence="2">
    <location>
        <begin position="1"/>
        <end position="20"/>
    </location>
</feature>
<dbReference type="eggNOG" id="COG5492">
    <property type="taxonomic scope" value="Bacteria"/>
</dbReference>
<evidence type="ECO:0000256" key="2">
    <source>
        <dbReference type="SAM" id="SignalP"/>
    </source>
</evidence>
<feature type="compositionally biased region" description="Gly residues" evidence="1">
    <location>
        <begin position="44"/>
        <end position="63"/>
    </location>
</feature>
<gene>
    <name evidence="3" type="ordered locus">sce5067</name>
</gene>
<evidence type="ECO:0000256" key="1">
    <source>
        <dbReference type="SAM" id="MobiDB-lite"/>
    </source>
</evidence>
<dbReference type="STRING" id="448385.sce5067"/>
<keyword evidence="4" id="KW-1185">Reference proteome</keyword>
<dbReference type="InterPro" id="IPR012334">
    <property type="entry name" value="Pectin_lyas_fold"/>
</dbReference>
<dbReference type="InterPro" id="IPR011050">
    <property type="entry name" value="Pectin_lyase_fold/virulence"/>
</dbReference>
<dbReference type="HOGENOM" id="CLU_034925_0_0_7"/>
<organism evidence="3 4">
    <name type="scientific">Sorangium cellulosum (strain So ce56)</name>
    <name type="common">Polyangium cellulosum (strain So ce56)</name>
    <dbReference type="NCBI Taxonomy" id="448385"/>
    <lineage>
        <taxon>Bacteria</taxon>
        <taxon>Pseudomonadati</taxon>
        <taxon>Myxococcota</taxon>
        <taxon>Polyangia</taxon>
        <taxon>Polyangiales</taxon>
        <taxon>Polyangiaceae</taxon>
        <taxon>Sorangium</taxon>
    </lineage>
</organism>
<feature type="chain" id="PRO_5002735010" description="Secreted protein" evidence="2">
    <location>
        <begin position="21"/>
        <end position="475"/>
    </location>
</feature>
<dbReference type="EMBL" id="AM746676">
    <property type="protein sequence ID" value="CAN95230.1"/>
    <property type="molecule type" value="Genomic_DNA"/>
</dbReference>
<proteinExistence type="predicted"/>
<feature type="region of interest" description="Disordered" evidence="1">
    <location>
        <begin position="29"/>
        <end position="68"/>
    </location>
</feature>
<dbReference type="Proteomes" id="UP000002139">
    <property type="component" value="Chromosome"/>
</dbReference>